<gene>
    <name evidence="2" type="ORF">LCGC14_0916620</name>
</gene>
<dbReference type="AlphaFoldDB" id="A0A0F9PCV7"/>
<organism evidence="2">
    <name type="scientific">marine sediment metagenome</name>
    <dbReference type="NCBI Taxonomy" id="412755"/>
    <lineage>
        <taxon>unclassified sequences</taxon>
        <taxon>metagenomes</taxon>
        <taxon>ecological metagenomes</taxon>
    </lineage>
</organism>
<reference evidence="2" key="1">
    <citation type="journal article" date="2015" name="Nature">
        <title>Complex archaea that bridge the gap between prokaryotes and eukaryotes.</title>
        <authorList>
            <person name="Spang A."/>
            <person name="Saw J.H."/>
            <person name="Jorgensen S.L."/>
            <person name="Zaremba-Niedzwiedzka K."/>
            <person name="Martijn J."/>
            <person name="Lind A.E."/>
            <person name="van Eijk R."/>
            <person name="Schleper C."/>
            <person name="Guy L."/>
            <person name="Ettema T.J."/>
        </authorList>
    </citation>
    <scope>NUCLEOTIDE SEQUENCE</scope>
</reference>
<accession>A0A0F9PCV7</accession>
<sequence>MFNKTSTFISTNQNPERKNHLSRFFRKIASSGPLLGVVPRPSRPLGISVTMRVKNEADWIKPTIQSIKDIADEIVIVDNGSTDGTFQILEELASLEKGLIKIWQKSDLDFCAFSNFALDQTTFNWIFKWDGDMVAHTTGKYAISRLRERILSLDCRRYYLIYLRHINLAGDIFHQNQKEMVHIEEYIHTYSKRVRYVHQQQYEAIKLPKYYRVLFWYEPYSFHVNIKPGRQMLLRYFWNAWLGLKDYKKYPTIESCVNDKIEESFGTKSWEEAQRICVQRACQNYIPYNPDLFGPYPDLLKPYLESPKYRLKYKDGKIVGRDEG</sequence>
<protein>
    <recommendedName>
        <fullName evidence="1">Glycosyltransferase 2-like domain-containing protein</fullName>
    </recommendedName>
</protein>
<dbReference type="Pfam" id="PF00535">
    <property type="entry name" value="Glycos_transf_2"/>
    <property type="match status" value="1"/>
</dbReference>
<dbReference type="SUPFAM" id="SSF53448">
    <property type="entry name" value="Nucleotide-diphospho-sugar transferases"/>
    <property type="match status" value="1"/>
</dbReference>
<comment type="caution">
    <text evidence="2">The sequence shown here is derived from an EMBL/GenBank/DDBJ whole genome shotgun (WGS) entry which is preliminary data.</text>
</comment>
<proteinExistence type="predicted"/>
<dbReference type="InterPro" id="IPR029044">
    <property type="entry name" value="Nucleotide-diphossugar_trans"/>
</dbReference>
<name>A0A0F9PCV7_9ZZZZ</name>
<dbReference type="PANTHER" id="PTHR43630:SF2">
    <property type="entry name" value="GLYCOSYLTRANSFERASE"/>
    <property type="match status" value="1"/>
</dbReference>
<dbReference type="EMBL" id="LAZR01003073">
    <property type="protein sequence ID" value="KKN22297.1"/>
    <property type="molecule type" value="Genomic_DNA"/>
</dbReference>
<evidence type="ECO:0000259" key="1">
    <source>
        <dbReference type="Pfam" id="PF00535"/>
    </source>
</evidence>
<evidence type="ECO:0000313" key="2">
    <source>
        <dbReference type="EMBL" id="KKN22297.1"/>
    </source>
</evidence>
<feature type="domain" description="Glycosyltransferase 2-like" evidence="1">
    <location>
        <begin position="48"/>
        <end position="135"/>
    </location>
</feature>
<dbReference type="Gene3D" id="3.90.550.10">
    <property type="entry name" value="Spore Coat Polysaccharide Biosynthesis Protein SpsA, Chain A"/>
    <property type="match status" value="1"/>
</dbReference>
<dbReference type="InterPro" id="IPR001173">
    <property type="entry name" value="Glyco_trans_2-like"/>
</dbReference>
<dbReference type="PANTHER" id="PTHR43630">
    <property type="entry name" value="POLY-BETA-1,6-N-ACETYL-D-GLUCOSAMINE SYNTHASE"/>
    <property type="match status" value="1"/>
</dbReference>